<keyword evidence="1" id="KW-1133">Transmembrane helix</keyword>
<feature type="transmembrane region" description="Helical" evidence="1">
    <location>
        <begin position="15"/>
        <end position="32"/>
    </location>
</feature>
<dbReference type="AlphaFoldDB" id="A0A366HR59"/>
<feature type="transmembrane region" description="Helical" evidence="1">
    <location>
        <begin position="44"/>
        <end position="62"/>
    </location>
</feature>
<dbReference type="EMBL" id="QNRR01000002">
    <property type="protein sequence ID" value="RBP46151.1"/>
    <property type="molecule type" value="Genomic_DNA"/>
</dbReference>
<organism evidence="2 3">
    <name type="scientific">Roseimicrobium gellanilyticum</name>
    <dbReference type="NCBI Taxonomy" id="748857"/>
    <lineage>
        <taxon>Bacteria</taxon>
        <taxon>Pseudomonadati</taxon>
        <taxon>Verrucomicrobiota</taxon>
        <taxon>Verrucomicrobiia</taxon>
        <taxon>Verrucomicrobiales</taxon>
        <taxon>Verrucomicrobiaceae</taxon>
        <taxon>Roseimicrobium</taxon>
    </lineage>
</organism>
<name>A0A366HR59_9BACT</name>
<feature type="transmembrane region" description="Helical" evidence="1">
    <location>
        <begin position="209"/>
        <end position="229"/>
    </location>
</feature>
<keyword evidence="1" id="KW-0812">Transmembrane</keyword>
<proteinExistence type="predicted"/>
<evidence type="ECO:0000313" key="3">
    <source>
        <dbReference type="Proteomes" id="UP000253426"/>
    </source>
</evidence>
<protein>
    <submittedName>
        <fullName evidence="2">Uncharacterized protein</fullName>
    </submittedName>
</protein>
<reference evidence="2 3" key="1">
    <citation type="submission" date="2018-06" db="EMBL/GenBank/DDBJ databases">
        <title>Genomic Encyclopedia of Type Strains, Phase IV (KMG-IV): sequencing the most valuable type-strain genomes for metagenomic binning, comparative biology and taxonomic classification.</title>
        <authorList>
            <person name="Goeker M."/>
        </authorList>
    </citation>
    <scope>NUCLEOTIDE SEQUENCE [LARGE SCALE GENOMIC DNA]</scope>
    <source>
        <strain evidence="2 3">DSM 25532</strain>
    </source>
</reference>
<keyword evidence="1" id="KW-0472">Membrane</keyword>
<accession>A0A366HR59</accession>
<evidence type="ECO:0000313" key="2">
    <source>
        <dbReference type="EMBL" id="RBP46151.1"/>
    </source>
</evidence>
<feature type="transmembrane region" description="Helical" evidence="1">
    <location>
        <begin position="130"/>
        <end position="148"/>
    </location>
</feature>
<dbReference type="Proteomes" id="UP000253426">
    <property type="component" value="Unassembled WGS sequence"/>
</dbReference>
<feature type="transmembrane region" description="Helical" evidence="1">
    <location>
        <begin position="168"/>
        <end position="189"/>
    </location>
</feature>
<keyword evidence="3" id="KW-1185">Reference proteome</keyword>
<comment type="caution">
    <text evidence="2">The sequence shown here is derived from an EMBL/GenBank/DDBJ whole genome shotgun (WGS) entry which is preliminary data.</text>
</comment>
<sequence length="245" mass="28507">MTPALILTPRDRRSAAFFWLGVGVFPVFWSWFTLEKRFAKWQRYLALGWLLVVACAFATTLPQMSERYFLMSLGLPVICHELAFWLWIWLVLRIVPLHQLLSLFVVLITPIAQVRSLYCPVAATIPSQDFSLYWAFMPLIPALLHLAVEPARAGLKRLDQTPMNIRLFWIFTAALPAFFVWFTICRYFTRRERVIAWSWAAIHTTFFLVVYPHAVFLSPLSVLMAFVALQQWWSERSKADSDDSA</sequence>
<evidence type="ECO:0000256" key="1">
    <source>
        <dbReference type="SAM" id="Phobius"/>
    </source>
</evidence>
<gene>
    <name evidence="2" type="ORF">DES53_102537</name>
</gene>